<evidence type="ECO:0000256" key="1">
    <source>
        <dbReference type="SAM" id="MobiDB-lite"/>
    </source>
</evidence>
<evidence type="ECO:0000313" key="2">
    <source>
        <dbReference type="EMBL" id="AYN21613.1"/>
    </source>
</evidence>
<dbReference type="AlphaFoldDB" id="A0A3G2HX26"/>
<organism evidence="2 3">
    <name type="scientific">Alcaligenes aquatilis</name>
    <dbReference type="NCBI Taxonomy" id="323284"/>
    <lineage>
        <taxon>Bacteria</taxon>
        <taxon>Pseudomonadati</taxon>
        <taxon>Pseudomonadota</taxon>
        <taxon>Betaproteobacteria</taxon>
        <taxon>Burkholderiales</taxon>
        <taxon>Alcaligenaceae</taxon>
        <taxon>Alcaligenes</taxon>
    </lineage>
</organism>
<feature type="region of interest" description="Disordered" evidence="1">
    <location>
        <begin position="77"/>
        <end position="100"/>
    </location>
</feature>
<proteinExistence type="predicted"/>
<reference evidence="2 3" key="1">
    <citation type="submission" date="2018-09" db="EMBL/GenBank/DDBJ databases">
        <title>Complete genome sequence of the hydrocarbonoclastic bacterium Alcaligenes aquatilis QD168, isolated from a crude-oil polluted marine sediment of Central Chile.</title>
        <authorList>
            <person name="Duran R.E."/>
            <person name="Barra B."/>
            <person name="Salva-Serra F."/>
            <person name="Mendez V."/>
            <person name="Moore E.R.B."/>
            <person name="Seeger M."/>
        </authorList>
    </citation>
    <scope>NUCLEOTIDE SEQUENCE [LARGE SCALE GENOMIC DNA]</scope>
    <source>
        <strain evidence="2 3">QD168</strain>
    </source>
</reference>
<dbReference type="Proteomes" id="UP000268070">
    <property type="component" value="Chromosome"/>
</dbReference>
<accession>A0A3G2HX26</accession>
<dbReference type="RefSeq" id="WP_121739338.1">
    <property type="nucleotide sequence ID" value="NZ_CP032153.1"/>
</dbReference>
<evidence type="ECO:0000313" key="3">
    <source>
        <dbReference type="Proteomes" id="UP000268070"/>
    </source>
</evidence>
<dbReference type="EMBL" id="CP032153">
    <property type="protein sequence ID" value="AYN21613.1"/>
    <property type="molecule type" value="Genomic_DNA"/>
</dbReference>
<name>A0A3G2HX26_9BURK</name>
<protein>
    <submittedName>
        <fullName evidence="2">Uncharacterized protein</fullName>
    </submittedName>
</protein>
<gene>
    <name evidence="2" type="ORF">D3M96_14380</name>
</gene>
<dbReference type="KEGG" id="aaqu:D3M96_14380"/>
<sequence>MTVGVVLAIGLAGCAKQVLYKPGANVWDFEADKSACEYEALKYAGGFDNSYRSAFGSSLDMALRRNEITSACMRQKGWRPAPASNAAPEKFTPTKVDLPS</sequence>